<dbReference type="RefSeq" id="WP_395806498.1">
    <property type="nucleotide sequence ID" value="NZ_CP043494.1"/>
</dbReference>
<feature type="domain" description="Signal transduction histidine kinase internal region" evidence="2">
    <location>
        <begin position="155"/>
        <end position="233"/>
    </location>
</feature>
<name>A0ABY9X0C2_9BACT</name>
<dbReference type="InterPro" id="IPR010559">
    <property type="entry name" value="Sig_transdc_His_kin_internal"/>
</dbReference>
<dbReference type="EMBL" id="CP043494">
    <property type="protein sequence ID" value="WNG48836.1"/>
    <property type="molecule type" value="Genomic_DNA"/>
</dbReference>
<protein>
    <submittedName>
        <fullName evidence="3">Histidine kinase</fullName>
    </submittedName>
</protein>
<dbReference type="PANTHER" id="PTHR34220:SF7">
    <property type="entry name" value="SENSOR HISTIDINE KINASE YPDA"/>
    <property type="match status" value="1"/>
</dbReference>
<proteinExistence type="predicted"/>
<reference evidence="3 4" key="1">
    <citation type="submission" date="2019-08" db="EMBL/GenBank/DDBJ databases">
        <title>Archangium and Cystobacter genomes.</title>
        <authorList>
            <person name="Chen I.-C.K."/>
            <person name="Wielgoss S."/>
        </authorList>
    </citation>
    <scope>NUCLEOTIDE SEQUENCE [LARGE SCALE GENOMIC DNA]</scope>
    <source>
        <strain evidence="3 4">Cbm 6</strain>
    </source>
</reference>
<feature type="transmembrane region" description="Helical" evidence="1">
    <location>
        <begin position="111"/>
        <end position="132"/>
    </location>
</feature>
<feature type="transmembrane region" description="Helical" evidence="1">
    <location>
        <begin position="78"/>
        <end position="99"/>
    </location>
</feature>
<dbReference type="InterPro" id="IPR036890">
    <property type="entry name" value="HATPase_C_sf"/>
</dbReference>
<evidence type="ECO:0000313" key="3">
    <source>
        <dbReference type="EMBL" id="WNG48836.1"/>
    </source>
</evidence>
<accession>A0ABY9X0C2</accession>
<dbReference type="Proteomes" id="UP001611383">
    <property type="component" value="Chromosome"/>
</dbReference>
<dbReference type="InterPro" id="IPR050640">
    <property type="entry name" value="Bact_2-comp_sensor_kinase"/>
</dbReference>
<evidence type="ECO:0000313" key="4">
    <source>
        <dbReference type="Proteomes" id="UP001611383"/>
    </source>
</evidence>
<organism evidence="3 4">
    <name type="scientific">Archangium minus</name>
    <dbReference type="NCBI Taxonomy" id="83450"/>
    <lineage>
        <taxon>Bacteria</taxon>
        <taxon>Pseudomonadati</taxon>
        <taxon>Myxococcota</taxon>
        <taxon>Myxococcia</taxon>
        <taxon>Myxococcales</taxon>
        <taxon>Cystobacterineae</taxon>
        <taxon>Archangiaceae</taxon>
        <taxon>Archangium</taxon>
    </lineage>
</organism>
<evidence type="ECO:0000259" key="2">
    <source>
        <dbReference type="Pfam" id="PF06580"/>
    </source>
</evidence>
<gene>
    <name evidence="3" type="ORF">F0U60_35510</name>
</gene>
<evidence type="ECO:0000256" key="1">
    <source>
        <dbReference type="SAM" id="Phobius"/>
    </source>
</evidence>
<keyword evidence="3" id="KW-0808">Transferase</keyword>
<keyword evidence="4" id="KW-1185">Reference proteome</keyword>
<dbReference type="Pfam" id="PF06580">
    <property type="entry name" value="His_kinase"/>
    <property type="match status" value="1"/>
</dbReference>
<dbReference type="PANTHER" id="PTHR34220">
    <property type="entry name" value="SENSOR HISTIDINE KINASE YPDA"/>
    <property type="match status" value="1"/>
</dbReference>
<sequence>MSPPRTSRTYWVCQGLGWSLYALLNALAFGSRSREPGVAAGLAVGFSAMALGLTHLLRHGVAHEWKRLGPAALAPRMVAASLLLSLVVNGAGGLVGHLLRPDAPRGLPIAWLISVFNWSVVFLGWQLLYFGIHFVQRTRRAELESLRLEAAANAAQLRHLEAQLNPHFLFNSLNVLRALIAEDPGRAQQAVTQLANLLRYALSAEGETVNLERELQVVRDYLALEELRLEERLRVRMEVEPACLPAPIPPMLVQQLVENAIKHGIARLTEGGELSIVARQHGGLLLLEVGNPRPLRDDGRSSGSRVGLTNASERLRLLFGERAKLELDLSLPDRAAARIQIPWPS</sequence>
<feature type="transmembrane region" description="Helical" evidence="1">
    <location>
        <begin position="38"/>
        <end position="57"/>
    </location>
</feature>
<dbReference type="Gene3D" id="3.30.565.10">
    <property type="entry name" value="Histidine kinase-like ATPase, C-terminal domain"/>
    <property type="match status" value="1"/>
</dbReference>
<keyword evidence="1" id="KW-0812">Transmembrane</keyword>
<dbReference type="GO" id="GO:0016301">
    <property type="term" value="F:kinase activity"/>
    <property type="evidence" value="ECO:0007669"/>
    <property type="project" value="UniProtKB-KW"/>
</dbReference>
<keyword evidence="1" id="KW-1133">Transmembrane helix</keyword>
<keyword evidence="3" id="KW-0418">Kinase</keyword>
<keyword evidence="1" id="KW-0472">Membrane</keyword>
<dbReference type="SUPFAM" id="SSF55874">
    <property type="entry name" value="ATPase domain of HSP90 chaperone/DNA topoisomerase II/histidine kinase"/>
    <property type="match status" value="1"/>
</dbReference>